<dbReference type="InterPro" id="IPR007205">
    <property type="entry name" value="Protein_HGH1_N"/>
</dbReference>
<keyword evidence="3" id="KW-1185">Reference proteome</keyword>
<gene>
    <name evidence="2" type="ORF">MICPUCDRAFT_49483</name>
</gene>
<dbReference type="InterPro" id="IPR011989">
    <property type="entry name" value="ARM-like"/>
</dbReference>
<dbReference type="AlphaFoldDB" id="C1MLG9"/>
<name>C1MLG9_MICPC</name>
<dbReference type="RefSeq" id="XP_003056166.1">
    <property type="nucleotide sequence ID" value="XM_003056120.1"/>
</dbReference>
<reference evidence="2 3" key="1">
    <citation type="journal article" date="2009" name="Science">
        <title>Green evolution and dynamic adaptations revealed by genomes of the marine picoeukaryotes Micromonas.</title>
        <authorList>
            <person name="Worden A.Z."/>
            <person name="Lee J.H."/>
            <person name="Mock T."/>
            <person name="Rouze P."/>
            <person name="Simmons M.P."/>
            <person name="Aerts A.L."/>
            <person name="Allen A.E."/>
            <person name="Cuvelier M.L."/>
            <person name="Derelle E."/>
            <person name="Everett M.V."/>
            <person name="Foulon E."/>
            <person name="Grimwood J."/>
            <person name="Gundlach H."/>
            <person name="Henrissat B."/>
            <person name="Napoli C."/>
            <person name="McDonald S.M."/>
            <person name="Parker M.S."/>
            <person name="Rombauts S."/>
            <person name="Salamov A."/>
            <person name="Von Dassow P."/>
            <person name="Badger J.H."/>
            <person name="Coutinho P.M."/>
            <person name="Demir E."/>
            <person name="Dubchak I."/>
            <person name="Gentemann C."/>
            <person name="Eikrem W."/>
            <person name="Gready J.E."/>
            <person name="John U."/>
            <person name="Lanier W."/>
            <person name="Lindquist E.A."/>
            <person name="Lucas S."/>
            <person name="Mayer K.F."/>
            <person name="Moreau H."/>
            <person name="Not F."/>
            <person name="Otillar R."/>
            <person name="Panaud O."/>
            <person name="Pangilinan J."/>
            <person name="Paulsen I."/>
            <person name="Piegu B."/>
            <person name="Poliakov A."/>
            <person name="Robbens S."/>
            <person name="Schmutz J."/>
            <person name="Toulza E."/>
            <person name="Wyss T."/>
            <person name="Zelensky A."/>
            <person name="Zhou K."/>
            <person name="Armbrust E.V."/>
            <person name="Bhattacharya D."/>
            <person name="Goodenough U.W."/>
            <person name="Van de Peer Y."/>
            <person name="Grigoriev I.V."/>
        </authorList>
    </citation>
    <scope>NUCLEOTIDE SEQUENCE [LARGE SCALE GENOMIC DNA]</scope>
    <source>
        <strain evidence="2 3">CCMP1545</strain>
    </source>
</reference>
<dbReference type="SUPFAM" id="SSF48371">
    <property type="entry name" value="ARM repeat"/>
    <property type="match status" value="1"/>
</dbReference>
<evidence type="ECO:0000313" key="3">
    <source>
        <dbReference type="Proteomes" id="UP000001876"/>
    </source>
</evidence>
<organism evidence="3">
    <name type="scientific">Micromonas pusilla (strain CCMP1545)</name>
    <name type="common">Picoplanktonic green alga</name>
    <dbReference type="NCBI Taxonomy" id="564608"/>
    <lineage>
        <taxon>Eukaryota</taxon>
        <taxon>Viridiplantae</taxon>
        <taxon>Chlorophyta</taxon>
        <taxon>Mamiellophyceae</taxon>
        <taxon>Mamiellales</taxon>
        <taxon>Mamiellaceae</taxon>
        <taxon>Micromonas</taxon>
    </lineage>
</organism>
<dbReference type="GeneID" id="9681590"/>
<dbReference type="eggNOG" id="KOG2973">
    <property type="taxonomic scope" value="Eukaryota"/>
</dbReference>
<feature type="domain" description="Protein HGH1 N-terminal" evidence="1">
    <location>
        <begin position="96"/>
        <end position="216"/>
    </location>
</feature>
<dbReference type="InterPro" id="IPR039717">
    <property type="entry name" value="Hgh1"/>
</dbReference>
<dbReference type="STRING" id="564608.C1MLG9"/>
<proteinExistence type="predicted"/>
<protein>
    <submittedName>
        <fullName evidence="2">Predicted protein</fullName>
    </submittedName>
</protein>
<dbReference type="PANTHER" id="PTHR13387:SF9">
    <property type="entry name" value="PROTEIN HGH1 HOMOLOG"/>
    <property type="match status" value="1"/>
</dbReference>
<evidence type="ECO:0000259" key="1">
    <source>
        <dbReference type="Pfam" id="PF04063"/>
    </source>
</evidence>
<dbReference type="InterPro" id="IPR016024">
    <property type="entry name" value="ARM-type_fold"/>
</dbReference>
<dbReference type="EMBL" id="GG663736">
    <property type="protein sequence ID" value="EEH59542.1"/>
    <property type="molecule type" value="Genomic_DNA"/>
</dbReference>
<dbReference type="PANTHER" id="PTHR13387">
    <property type="entry name" value="PROTEIN HGH1 HOMOLOG"/>
    <property type="match status" value="1"/>
</dbReference>
<accession>C1MLG9</accession>
<sequence length="346" mass="36583">MGDELDTLIGFLGDTSSSTRARAAEFIQGLTGSDVGISKLATRAGACLPKLLHLLGAAAAESKYAATTLVNLTVIPEVATLAVEKGAVERVMELLRENTIPADLLLKLLTNLTNTDGGVSVLTQEGKPLEGFFISKVVHLLAMAKPPSMYDYAASIITNFTRHPIGRRVFLDPKRGLMCMALASLIPGQSEVRRVGVAAAIRNCCLDDLSCTRLLATPCAAPSGNNSFDVCCSTSSTHSYAEGGLEAVRSLIRIVSDTTKSRELSDAVRQCCAEAIAALARQAVGRDALVACDAPQLIRVGYAEEDHAETCAALEATATIFMSHGLVPEELQPPEGLRQAEILEGE</sequence>
<evidence type="ECO:0000313" key="2">
    <source>
        <dbReference type="EMBL" id="EEH59542.1"/>
    </source>
</evidence>
<dbReference type="Proteomes" id="UP000001876">
    <property type="component" value="Unassembled WGS sequence"/>
</dbReference>
<dbReference type="KEGG" id="mpp:MICPUCDRAFT_49483"/>
<dbReference type="Pfam" id="PF04063">
    <property type="entry name" value="DUF383"/>
    <property type="match status" value="1"/>
</dbReference>
<dbReference type="OrthoDB" id="338814at2759"/>
<dbReference type="Gene3D" id="1.25.10.10">
    <property type="entry name" value="Leucine-rich Repeat Variant"/>
    <property type="match status" value="1"/>
</dbReference>